<evidence type="ECO:0000256" key="1">
    <source>
        <dbReference type="ARBA" id="ARBA00004123"/>
    </source>
</evidence>
<dbReference type="AlphaFoldDB" id="A0A7J7J277"/>
<evidence type="ECO:0000313" key="5">
    <source>
        <dbReference type="Proteomes" id="UP000593567"/>
    </source>
</evidence>
<dbReference type="Pfam" id="PF05615">
    <property type="entry name" value="THOC7"/>
    <property type="match status" value="1"/>
</dbReference>
<organism evidence="4 5">
    <name type="scientific">Bugula neritina</name>
    <name type="common">Brown bryozoan</name>
    <name type="synonym">Sertularia neritina</name>
    <dbReference type="NCBI Taxonomy" id="10212"/>
    <lineage>
        <taxon>Eukaryota</taxon>
        <taxon>Metazoa</taxon>
        <taxon>Spiralia</taxon>
        <taxon>Lophotrochozoa</taxon>
        <taxon>Bryozoa</taxon>
        <taxon>Gymnolaemata</taxon>
        <taxon>Cheilostomatida</taxon>
        <taxon>Flustrina</taxon>
        <taxon>Buguloidea</taxon>
        <taxon>Bugulidae</taxon>
        <taxon>Bugula</taxon>
    </lineage>
</organism>
<feature type="coiled-coil region" evidence="3">
    <location>
        <begin position="133"/>
        <end position="181"/>
    </location>
</feature>
<keyword evidence="3" id="KW-0175">Coiled coil</keyword>
<dbReference type="OrthoDB" id="205166at2759"/>
<dbReference type="GO" id="GO:0006397">
    <property type="term" value="P:mRNA processing"/>
    <property type="evidence" value="ECO:0007669"/>
    <property type="project" value="InterPro"/>
</dbReference>
<dbReference type="EMBL" id="VXIV02003182">
    <property type="protein sequence ID" value="KAF6020292.1"/>
    <property type="molecule type" value="Genomic_DNA"/>
</dbReference>
<keyword evidence="2" id="KW-0539">Nucleus</keyword>
<gene>
    <name evidence="4" type="ORF">EB796_021398</name>
</gene>
<accession>A0A7J7J277</accession>
<protein>
    <submittedName>
        <fullName evidence="4">THOC7</fullName>
    </submittedName>
</protein>
<evidence type="ECO:0000256" key="3">
    <source>
        <dbReference type="SAM" id="Coils"/>
    </source>
</evidence>
<dbReference type="GO" id="GO:0000445">
    <property type="term" value="C:THO complex part of transcription export complex"/>
    <property type="evidence" value="ECO:0007669"/>
    <property type="project" value="InterPro"/>
</dbReference>
<proteinExistence type="predicted"/>
<evidence type="ECO:0000313" key="4">
    <source>
        <dbReference type="EMBL" id="KAF6020292.1"/>
    </source>
</evidence>
<comment type="caution">
    <text evidence="4">The sequence shown here is derived from an EMBL/GenBank/DDBJ whole genome shotgun (WGS) entry which is preliminary data.</text>
</comment>
<name>A0A7J7J277_BUGNE</name>
<comment type="subcellular location">
    <subcellularLocation>
        <location evidence="1">Nucleus</location>
    </subcellularLocation>
</comment>
<sequence length="200" mass="23637">MMTLSDEIVKRKLLVDGDGGGDDKRLVLLQKYVIDWCNETSDNETESGMKYQKLLSLLCNIEYQAEKTWLVREMATREQNRYEKLHQEIGEQIEVAKTHIEECNLELIKAKQIRKNKQEYDVWAKNVMEHPDREQTTRELERENERRKDMAQTQAALELKLDQRKKQFAVLLTAIQDLQEELEDEFMDKENGEDIVIDAC</sequence>
<dbReference type="InterPro" id="IPR008501">
    <property type="entry name" value="THOC7/Mft1"/>
</dbReference>
<evidence type="ECO:0000256" key="2">
    <source>
        <dbReference type="ARBA" id="ARBA00023242"/>
    </source>
</evidence>
<reference evidence="4" key="1">
    <citation type="submission" date="2020-06" db="EMBL/GenBank/DDBJ databases">
        <title>Draft genome of Bugula neritina, a colonial animal packing powerful symbionts and potential medicines.</title>
        <authorList>
            <person name="Rayko M."/>
        </authorList>
    </citation>
    <scope>NUCLEOTIDE SEQUENCE [LARGE SCALE GENOMIC DNA]</scope>
    <source>
        <strain evidence="4">Kwan_BN1</strain>
    </source>
</reference>
<dbReference type="Proteomes" id="UP000593567">
    <property type="component" value="Unassembled WGS sequence"/>
</dbReference>
<keyword evidence="5" id="KW-1185">Reference proteome</keyword>